<dbReference type="AlphaFoldDB" id="A0A0F9GX33"/>
<name>A0A0F9GX33_9ZZZZ</name>
<accession>A0A0F9GX33</accession>
<protein>
    <submittedName>
        <fullName evidence="1">Uncharacterized protein</fullName>
    </submittedName>
</protein>
<evidence type="ECO:0000313" key="1">
    <source>
        <dbReference type="EMBL" id="KKM03299.1"/>
    </source>
</evidence>
<proteinExistence type="predicted"/>
<dbReference type="EMBL" id="LAZR01016717">
    <property type="protein sequence ID" value="KKM03299.1"/>
    <property type="molecule type" value="Genomic_DNA"/>
</dbReference>
<comment type="caution">
    <text evidence="1">The sequence shown here is derived from an EMBL/GenBank/DDBJ whole genome shotgun (WGS) entry which is preliminary data.</text>
</comment>
<organism evidence="1">
    <name type="scientific">marine sediment metagenome</name>
    <dbReference type="NCBI Taxonomy" id="412755"/>
    <lineage>
        <taxon>unclassified sequences</taxon>
        <taxon>metagenomes</taxon>
        <taxon>ecological metagenomes</taxon>
    </lineage>
</organism>
<reference evidence="1" key="1">
    <citation type="journal article" date="2015" name="Nature">
        <title>Complex archaea that bridge the gap between prokaryotes and eukaryotes.</title>
        <authorList>
            <person name="Spang A."/>
            <person name="Saw J.H."/>
            <person name="Jorgensen S.L."/>
            <person name="Zaremba-Niedzwiedzka K."/>
            <person name="Martijn J."/>
            <person name="Lind A.E."/>
            <person name="van Eijk R."/>
            <person name="Schleper C."/>
            <person name="Guy L."/>
            <person name="Ettema T.J."/>
        </authorList>
    </citation>
    <scope>NUCLEOTIDE SEQUENCE</scope>
</reference>
<feature type="non-terminal residue" evidence="1">
    <location>
        <position position="40"/>
    </location>
</feature>
<gene>
    <name evidence="1" type="ORF">LCGC14_1775860</name>
</gene>
<sequence length="40" mass="4403">MPDITIREAVQILSAVSQQLRAAKRLEEALKVALAIEEVV</sequence>